<dbReference type="InterPro" id="IPR013785">
    <property type="entry name" value="Aldolase_TIM"/>
</dbReference>
<comment type="caution">
    <text evidence="1">The sequence shown here is derived from an EMBL/GenBank/DDBJ whole genome shotgun (WGS) entry which is preliminary data.</text>
</comment>
<gene>
    <name evidence="1" type="ORF">ACFQ4O_08910</name>
</gene>
<proteinExistence type="predicted"/>
<organism evidence="1 2">
    <name type="scientific">Methylopila musalis</name>
    <dbReference type="NCBI Taxonomy" id="1134781"/>
    <lineage>
        <taxon>Bacteria</taxon>
        <taxon>Pseudomonadati</taxon>
        <taxon>Pseudomonadota</taxon>
        <taxon>Alphaproteobacteria</taxon>
        <taxon>Hyphomicrobiales</taxon>
        <taxon>Methylopilaceae</taxon>
        <taxon>Methylopila</taxon>
    </lineage>
</organism>
<sequence length="292" mass="32581">MTYGQFGGAEPALRQDVLRAAARHLTRGLVFSNGTIRLDPALPYAIHISVWGLGEQGARLRGADVFTKALRNYRDDPRATFVFTLNAENLESVPELARLCAEAGVRVSFSHFSPTLEYSRLLDDAQAEKGDYFRISRDGGSLMLDRDGLARAQDLIAAALDAYPETVVYSHAFNRWIHRPEGVYDVDPQTGLPANCGSRVTTHYRHFHTDMTDAGDAKCCTPNIDCRTCRLYAQSLASVLHRVQEFTATEASFSDWLDIWEHWRRLFLVERGDALVARPPAERAGRQPLAAA</sequence>
<protein>
    <recommendedName>
        <fullName evidence="3">Radical SAM protein</fullName>
    </recommendedName>
</protein>
<evidence type="ECO:0000313" key="2">
    <source>
        <dbReference type="Proteomes" id="UP001597171"/>
    </source>
</evidence>
<name>A0ABW3Z7H6_9HYPH</name>
<dbReference type="Gene3D" id="3.20.20.70">
    <property type="entry name" value="Aldolase class I"/>
    <property type="match status" value="1"/>
</dbReference>
<accession>A0ABW3Z7H6</accession>
<keyword evidence="2" id="KW-1185">Reference proteome</keyword>
<reference evidence="2" key="1">
    <citation type="journal article" date="2019" name="Int. J. Syst. Evol. Microbiol.">
        <title>The Global Catalogue of Microorganisms (GCM) 10K type strain sequencing project: providing services to taxonomists for standard genome sequencing and annotation.</title>
        <authorList>
            <consortium name="The Broad Institute Genomics Platform"/>
            <consortium name="The Broad Institute Genome Sequencing Center for Infectious Disease"/>
            <person name="Wu L."/>
            <person name="Ma J."/>
        </authorList>
    </citation>
    <scope>NUCLEOTIDE SEQUENCE [LARGE SCALE GENOMIC DNA]</scope>
    <source>
        <strain evidence="2">CCUG 61696</strain>
    </source>
</reference>
<evidence type="ECO:0008006" key="3">
    <source>
        <dbReference type="Google" id="ProtNLM"/>
    </source>
</evidence>
<dbReference type="SUPFAM" id="SSF102114">
    <property type="entry name" value="Radical SAM enzymes"/>
    <property type="match status" value="1"/>
</dbReference>
<dbReference type="EMBL" id="JBHTMX010000062">
    <property type="protein sequence ID" value="MFD1332116.1"/>
    <property type="molecule type" value="Genomic_DNA"/>
</dbReference>
<dbReference type="Proteomes" id="UP001597171">
    <property type="component" value="Unassembled WGS sequence"/>
</dbReference>
<dbReference type="InterPro" id="IPR058240">
    <property type="entry name" value="rSAM_sf"/>
</dbReference>
<evidence type="ECO:0000313" key="1">
    <source>
        <dbReference type="EMBL" id="MFD1332116.1"/>
    </source>
</evidence>
<dbReference type="RefSeq" id="WP_378775346.1">
    <property type="nucleotide sequence ID" value="NZ_JBHTMX010000062.1"/>
</dbReference>